<dbReference type="Gene3D" id="3.60.15.10">
    <property type="entry name" value="Ribonuclease Z/Hydroxyacylglutathione hydrolase-like"/>
    <property type="match status" value="1"/>
</dbReference>
<feature type="region of interest" description="Disordered" evidence="1">
    <location>
        <begin position="1"/>
        <end position="21"/>
    </location>
</feature>
<evidence type="ECO:0000256" key="1">
    <source>
        <dbReference type="SAM" id="MobiDB-lite"/>
    </source>
</evidence>
<dbReference type="Gene3D" id="1.10.10.10">
    <property type="entry name" value="Winged helix-like DNA-binding domain superfamily/Winged helix DNA-binding domain"/>
    <property type="match status" value="1"/>
</dbReference>
<dbReference type="InterPro" id="IPR036388">
    <property type="entry name" value="WH-like_DNA-bd_sf"/>
</dbReference>
<keyword evidence="4" id="KW-1185">Reference proteome</keyword>
<dbReference type="PANTHER" id="PTHR23131">
    <property type="entry name" value="ENDORIBONUCLEASE LACTB2"/>
    <property type="match status" value="1"/>
</dbReference>
<dbReference type="InterPro" id="IPR001279">
    <property type="entry name" value="Metallo-B-lactamas"/>
</dbReference>
<evidence type="ECO:0000313" key="4">
    <source>
        <dbReference type="Proteomes" id="UP000295678"/>
    </source>
</evidence>
<dbReference type="InterPro" id="IPR036866">
    <property type="entry name" value="RibonucZ/Hydroxyglut_hydro"/>
</dbReference>
<gene>
    <name evidence="3" type="ORF">EDC22_106131</name>
</gene>
<dbReference type="SMART" id="SM00849">
    <property type="entry name" value="Lactamase_B"/>
    <property type="match status" value="1"/>
</dbReference>
<protein>
    <submittedName>
        <fullName evidence="3">Glyoxylase-like metal-dependent hydrolase (Beta-lactamase superfamily II)</fullName>
    </submittedName>
</protein>
<evidence type="ECO:0000259" key="2">
    <source>
        <dbReference type="SMART" id="SM00849"/>
    </source>
</evidence>
<organism evidence="3 4">
    <name type="scientific">Tepidamorphus gemmatus</name>
    <dbReference type="NCBI Taxonomy" id="747076"/>
    <lineage>
        <taxon>Bacteria</taxon>
        <taxon>Pseudomonadati</taxon>
        <taxon>Pseudomonadota</taxon>
        <taxon>Alphaproteobacteria</taxon>
        <taxon>Hyphomicrobiales</taxon>
        <taxon>Tepidamorphaceae</taxon>
        <taxon>Tepidamorphus</taxon>
    </lineage>
</organism>
<keyword evidence="3" id="KW-0378">Hydrolase</keyword>
<name>A0A4R3M9Q6_9HYPH</name>
<dbReference type="SUPFAM" id="SSF56281">
    <property type="entry name" value="Metallo-hydrolase/oxidoreductase"/>
    <property type="match status" value="1"/>
</dbReference>
<reference evidence="3 4" key="1">
    <citation type="submission" date="2019-03" db="EMBL/GenBank/DDBJ databases">
        <title>Genomic Encyclopedia of Type Strains, Phase IV (KMG-IV): sequencing the most valuable type-strain genomes for metagenomic binning, comparative biology and taxonomic classification.</title>
        <authorList>
            <person name="Goeker M."/>
        </authorList>
    </citation>
    <scope>NUCLEOTIDE SEQUENCE [LARGE SCALE GENOMIC DNA]</scope>
    <source>
        <strain evidence="3 4">DSM 19345</strain>
    </source>
</reference>
<dbReference type="Pfam" id="PF17778">
    <property type="entry name" value="WHD_BLACT"/>
    <property type="match status" value="1"/>
</dbReference>
<dbReference type="CDD" id="cd16278">
    <property type="entry name" value="metallo-hydrolase-like_MBL-fold"/>
    <property type="match status" value="1"/>
</dbReference>
<dbReference type="PANTHER" id="PTHR23131:SF0">
    <property type="entry name" value="ENDORIBONUCLEASE LACTB2"/>
    <property type="match status" value="1"/>
</dbReference>
<dbReference type="InterPro" id="IPR041516">
    <property type="entry name" value="LACTB2_WH"/>
</dbReference>
<sequence>MRSRPCNLPRGGLGLGPPDADVPTMSDDIPFNRDFDPRPGAVQEVAAGVRRILAPNPSPFTFRGTNTYLVGHGEVAVIDPGPDDPDHLAAIERAVAGERVTAVIVTHTHRDHSPLAGPLASAHGATTYGFGPHRPARQPLPGEEARLDASNDSAFRPDVALADGAGIEGEGWQLTAVHTPGHTSNHISLALDGTGLLFSGDHVMGWSTTIVAPPDGRMADFMASLDRLADRDETLYLPGHGAPIPDPRRFVRLLALHRRQREASILKRLEEGDRRIPEIVAAIYKGLDPRLTSAAGLSVLAHIEDLMERGAVVAADGCGLSAVYRPA</sequence>
<comment type="caution">
    <text evidence="3">The sequence shown here is derived from an EMBL/GenBank/DDBJ whole genome shotgun (WGS) entry which is preliminary data.</text>
</comment>
<dbReference type="Proteomes" id="UP000295678">
    <property type="component" value="Unassembled WGS sequence"/>
</dbReference>
<proteinExistence type="predicted"/>
<dbReference type="InterPro" id="IPR050662">
    <property type="entry name" value="Sec-metab_biosynth-thioest"/>
</dbReference>
<feature type="domain" description="Metallo-beta-lactamase" evidence="2">
    <location>
        <begin position="64"/>
        <end position="240"/>
    </location>
</feature>
<dbReference type="Pfam" id="PF00753">
    <property type="entry name" value="Lactamase_B"/>
    <property type="match status" value="1"/>
</dbReference>
<evidence type="ECO:0000313" key="3">
    <source>
        <dbReference type="EMBL" id="TCT09936.1"/>
    </source>
</evidence>
<dbReference type="GO" id="GO:0016787">
    <property type="term" value="F:hydrolase activity"/>
    <property type="evidence" value="ECO:0007669"/>
    <property type="project" value="UniProtKB-KW"/>
</dbReference>
<dbReference type="AlphaFoldDB" id="A0A4R3M9Q6"/>
<dbReference type="EMBL" id="SMAK01000006">
    <property type="protein sequence ID" value="TCT09936.1"/>
    <property type="molecule type" value="Genomic_DNA"/>
</dbReference>
<accession>A0A4R3M9Q6</accession>